<keyword evidence="3" id="KW-0175">Coiled coil</keyword>
<dbReference type="PANTHER" id="PTHR10130">
    <property type="entry name" value="PEROXISOMAL TARGETING SIGNAL 1 RECEPTOR PEX5"/>
    <property type="match status" value="1"/>
</dbReference>
<dbReference type="InterPro" id="IPR003540">
    <property type="entry name" value="ADP-ribosyltransferase"/>
</dbReference>
<feature type="coiled-coil region" evidence="3">
    <location>
        <begin position="50"/>
        <end position="77"/>
    </location>
</feature>
<dbReference type="SUPFAM" id="SSF48452">
    <property type="entry name" value="TPR-like"/>
    <property type="match status" value="1"/>
</dbReference>
<keyword evidence="5" id="KW-0328">Glycosyltransferase</keyword>
<keyword evidence="1" id="KW-0677">Repeat</keyword>
<reference evidence="5 6" key="1">
    <citation type="submission" date="2024-02" db="EMBL/GenBank/DDBJ databases">
        <authorList>
            <person name="Chen Y."/>
            <person name="Shah S."/>
            <person name="Dougan E. K."/>
            <person name="Thang M."/>
            <person name="Chan C."/>
        </authorList>
    </citation>
    <scope>NUCLEOTIDE SEQUENCE [LARGE SCALE GENOMIC DNA]</scope>
</reference>
<evidence type="ECO:0000313" key="5">
    <source>
        <dbReference type="EMBL" id="CAK9055266.1"/>
    </source>
</evidence>
<dbReference type="Gene3D" id="1.25.40.10">
    <property type="entry name" value="Tetratricopeptide repeat domain"/>
    <property type="match status" value="2"/>
</dbReference>
<dbReference type="PANTHER" id="PTHR10130:SF0">
    <property type="entry name" value="GH08708P"/>
    <property type="match status" value="1"/>
</dbReference>
<evidence type="ECO:0000256" key="1">
    <source>
        <dbReference type="ARBA" id="ARBA00022737"/>
    </source>
</evidence>
<feature type="domain" description="ADP ribosyltransferase" evidence="4">
    <location>
        <begin position="73"/>
        <end position="224"/>
    </location>
</feature>
<comment type="caution">
    <text evidence="5">The sequence shown here is derived from an EMBL/GenBank/DDBJ whole genome shotgun (WGS) entry which is preliminary data.</text>
</comment>
<keyword evidence="2" id="KW-0802">TPR repeat</keyword>
<evidence type="ECO:0000256" key="2">
    <source>
        <dbReference type="ARBA" id="ARBA00022803"/>
    </source>
</evidence>
<gene>
    <name evidence="5" type="ORF">SCF082_LOCUS29909</name>
</gene>
<organism evidence="5 6">
    <name type="scientific">Durusdinium trenchii</name>
    <dbReference type="NCBI Taxonomy" id="1381693"/>
    <lineage>
        <taxon>Eukaryota</taxon>
        <taxon>Sar</taxon>
        <taxon>Alveolata</taxon>
        <taxon>Dinophyceae</taxon>
        <taxon>Suessiales</taxon>
        <taxon>Symbiodiniaceae</taxon>
        <taxon>Durusdinium</taxon>
    </lineage>
</organism>
<dbReference type="Proteomes" id="UP001642464">
    <property type="component" value="Unassembled WGS sequence"/>
</dbReference>
<dbReference type="SUPFAM" id="SSF56399">
    <property type="entry name" value="ADP-ribosylation"/>
    <property type="match status" value="1"/>
</dbReference>
<dbReference type="InterPro" id="IPR011990">
    <property type="entry name" value="TPR-like_helical_dom_sf"/>
</dbReference>
<dbReference type="Pfam" id="PF03496">
    <property type="entry name" value="ADPrib_exo_Tox"/>
    <property type="match status" value="1"/>
</dbReference>
<name>A0ABP0MVD9_9DINO</name>
<accession>A0ABP0MVD9</accession>
<evidence type="ECO:0000313" key="6">
    <source>
        <dbReference type="Proteomes" id="UP001642464"/>
    </source>
</evidence>
<evidence type="ECO:0000259" key="4">
    <source>
        <dbReference type="Pfam" id="PF03496"/>
    </source>
</evidence>
<dbReference type="GO" id="GO:0016757">
    <property type="term" value="F:glycosyltransferase activity"/>
    <property type="evidence" value="ECO:0007669"/>
    <property type="project" value="UniProtKB-KW"/>
</dbReference>
<dbReference type="PROSITE" id="PS51996">
    <property type="entry name" value="TR_MART"/>
    <property type="match status" value="1"/>
</dbReference>
<dbReference type="Gene3D" id="3.90.176.10">
    <property type="entry name" value="Toxin ADP-ribosyltransferase, Chain A, domain 1"/>
    <property type="match status" value="1"/>
</dbReference>
<proteinExistence type="predicted"/>
<evidence type="ECO:0000256" key="3">
    <source>
        <dbReference type="SAM" id="Coils"/>
    </source>
</evidence>
<keyword evidence="5" id="KW-0808">Transferase</keyword>
<keyword evidence="6" id="KW-1185">Reference proteome</keyword>
<dbReference type="EMBL" id="CAXAMM010024446">
    <property type="protein sequence ID" value="CAK9055266.1"/>
    <property type="molecule type" value="Genomic_DNA"/>
</dbReference>
<protein>
    <submittedName>
        <fullName evidence="5">Probable UDP-N-acetylglucosamine--peptide N-acetylglucosaminyltransferase SPINDLY (LeSPY)</fullName>
    </submittedName>
</protein>
<sequence length="499" mass="55108">MASAIAASLSRIAGAEEEDGEARMPLSALFKEAQLRPLDELVEQIRPMVSSDLDVSVRMARRKAEELQEEFPNLTEDERAMLTLYTIEMFPKESSLYFVMNQALRARDRKAVQPWRDSIWLLLTAMRKLPRVEERIVQRGVTVHSSKLGKQAKTGKQFLWAGFSSTTTHVESLQAFLGQDGDRTKWLLQLRPHFHAVSVQSFSLFPGEHEILLPPNMEFRVKSVIDLGHGLTEVQCEQIEELDPLMDFSEALEPSLVGPIAPALLKAKAQGPEPGVEPSAAKAEVDWLAIAEGGGQVGGKTYTKKECFEHAVETDSGNVKAWYNLGSVGGGAVKGVPYDQKSCYERALECDEKFNYARAWRNLGVEGGGTVKGVAYDKKSCYERALECDEKDARAWSNLGVEGGGTVKGVAYDQKSCYERALECDEKYARAWSNLGVEGGGTVKGVAYDQKSCYERALECDEKYARAWSNLGVAGGGTVCGVFHNPESCRRKADELNEA</sequence>
<dbReference type="InterPro" id="IPR024111">
    <property type="entry name" value="PEX5/PEX5L"/>
</dbReference>